<proteinExistence type="predicted"/>
<dbReference type="AlphaFoldDB" id="A0AAV5RX66"/>
<organism evidence="1 2">
    <name type="scientific">Maudiozyma humilis</name>
    <name type="common">Sour dough yeast</name>
    <name type="synonym">Kazachstania humilis</name>
    <dbReference type="NCBI Taxonomy" id="51915"/>
    <lineage>
        <taxon>Eukaryota</taxon>
        <taxon>Fungi</taxon>
        <taxon>Dikarya</taxon>
        <taxon>Ascomycota</taxon>
        <taxon>Saccharomycotina</taxon>
        <taxon>Saccharomycetes</taxon>
        <taxon>Saccharomycetales</taxon>
        <taxon>Saccharomycetaceae</taxon>
        <taxon>Maudiozyma</taxon>
    </lineage>
</organism>
<dbReference type="Proteomes" id="UP001377567">
    <property type="component" value="Unassembled WGS sequence"/>
</dbReference>
<evidence type="ECO:0000313" key="1">
    <source>
        <dbReference type="EMBL" id="GMM55327.1"/>
    </source>
</evidence>
<sequence length="324" mass="37517">MPSDCIENSIFGDEYEDTTVLPEDHFNMDFIARYTTQNGLITSNKRISNLVSPFRLFMDIYARLQNPISATSFKIEEYFEQVTPPTVEQRGDAIKVLRIPTRYSQVNIMPIISLTNRSNEMIMELADIRYAMGESLLNTLEKDINWDREVGSFYSNIDAYIEVFFHDIVMKWRQWTEVVNLQGGPYSSKRDCPYSMKRILYRKFWGNHFCFRTSKDTSLTEFKRLVNCASNETYYTHCQEKNMFGVFLDLDECVLILASPIGSPASSSIGYNNGVTIGGREKVTDTVRIVTGNYISPENYRSLNNMVFFYIHLACIYTFSENAQ</sequence>
<protein>
    <submittedName>
        <fullName evidence="1">Uncharacterized protein</fullName>
    </submittedName>
</protein>
<name>A0AAV5RX66_MAUHU</name>
<gene>
    <name evidence="1" type="ORF">DAKH74_019430</name>
</gene>
<reference evidence="1 2" key="1">
    <citation type="journal article" date="2023" name="Elife">
        <title>Identification of key yeast species and microbe-microbe interactions impacting larval growth of Drosophila in the wild.</title>
        <authorList>
            <person name="Mure A."/>
            <person name="Sugiura Y."/>
            <person name="Maeda R."/>
            <person name="Honda K."/>
            <person name="Sakurai N."/>
            <person name="Takahashi Y."/>
            <person name="Watada M."/>
            <person name="Katoh T."/>
            <person name="Gotoh A."/>
            <person name="Gotoh Y."/>
            <person name="Taniguchi I."/>
            <person name="Nakamura K."/>
            <person name="Hayashi T."/>
            <person name="Katayama T."/>
            <person name="Uemura T."/>
            <person name="Hattori Y."/>
        </authorList>
    </citation>
    <scope>NUCLEOTIDE SEQUENCE [LARGE SCALE GENOMIC DNA]</scope>
    <source>
        <strain evidence="1 2">KH-74</strain>
    </source>
</reference>
<evidence type="ECO:0000313" key="2">
    <source>
        <dbReference type="Proteomes" id="UP001377567"/>
    </source>
</evidence>
<dbReference type="EMBL" id="BTGD01000005">
    <property type="protein sequence ID" value="GMM55327.1"/>
    <property type="molecule type" value="Genomic_DNA"/>
</dbReference>
<comment type="caution">
    <text evidence="1">The sequence shown here is derived from an EMBL/GenBank/DDBJ whole genome shotgun (WGS) entry which is preliminary data.</text>
</comment>
<keyword evidence="2" id="KW-1185">Reference proteome</keyword>
<accession>A0AAV5RX66</accession>